<protein>
    <submittedName>
        <fullName evidence="17">TonB-dependent receptor</fullName>
    </submittedName>
</protein>
<evidence type="ECO:0000256" key="7">
    <source>
        <dbReference type="ARBA" id="ARBA00023004"/>
    </source>
</evidence>
<accession>A0A939IML7</accession>
<feature type="chain" id="PRO_5037736753" evidence="14">
    <location>
        <begin position="20"/>
        <end position="797"/>
    </location>
</feature>
<evidence type="ECO:0000256" key="9">
    <source>
        <dbReference type="ARBA" id="ARBA00023077"/>
    </source>
</evidence>
<keyword evidence="3 12" id="KW-1134">Transmembrane beta strand</keyword>
<keyword evidence="11 12" id="KW-0998">Cell outer membrane</keyword>
<dbReference type="EMBL" id="JAFKCV010000004">
    <property type="protein sequence ID" value="MBN7825433.1"/>
    <property type="molecule type" value="Genomic_DNA"/>
</dbReference>
<evidence type="ECO:0000256" key="5">
    <source>
        <dbReference type="ARBA" id="ARBA00022692"/>
    </source>
</evidence>
<evidence type="ECO:0000256" key="13">
    <source>
        <dbReference type="RuleBase" id="RU003357"/>
    </source>
</evidence>
<dbReference type="AlphaFoldDB" id="A0A939IML7"/>
<keyword evidence="17" id="KW-0675">Receptor</keyword>
<evidence type="ECO:0000256" key="1">
    <source>
        <dbReference type="ARBA" id="ARBA00004571"/>
    </source>
</evidence>
<evidence type="ECO:0000259" key="15">
    <source>
        <dbReference type="Pfam" id="PF00593"/>
    </source>
</evidence>
<name>A0A939IML7_9ALTE</name>
<dbReference type="GO" id="GO:0009279">
    <property type="term" value="C:cell outer membrane"/>
    <property type="evidence" value="ECO:0007669"/>
    <property type="project" value="UniProtKB-SubCell"/>
</dbReference>
<organism evidence="17 18">
    <name type="scientific">Bowmanella dokdonensis</name>
    <dbReference type="NCBI Taxonomy" id="751969"/>
    <lineage>
        <taxon>Bacteria</taxon>
        <taxon>Pseudomonadati</taxon>
        <taxon>Pseudomonadota</taxon>
        <taxon>Gammaproteobacteria</taxon>
        <taxon>Alteromonadales</taxon>
        <taxon>Alteromonadaceae</taxon>
        <taxon>Bowmanella</taxon>
    </lineage>
</organism>
<evidence type="ECO:0000256" key="12">
    <source>
        <dbReference type="PROSITE-ProRule" id="PRU01360"/>
    </source>
</evidence>
<sequence length="797" mass="86433">MKTPLAISLAAILSQPLLAQEVESTESKNDALDFEQIMVTGVVRATTKMDSSVSASTINPGDVLIATPRATAEIFRSIPGIRSESTGGEGNANIAVRGLPVAAGGAKFLVLQEDGLPVMQFGDIAFGNADIFLRADSTISGIEAIRGGSASTLVSNSPGGVINFISKTGDFGGGSLSTTFGLDYESYRTDFEYGDYLNDDTRFHIGGFYREGEGPRETGYTANSGGQIKANLTKEFDSGYIRLYFKHLDDKSAGYLPMPMYANGDSISGFDAQQDTPHSVYLQSTLRLNGQNQISSGDMANGMHPKVSSVGFEASFDVGDNWSLENRFRFTDAAGEFIAPFPAEVAGASGIAQSLAGEGAYLTYANGPDAGENFTDSTGNGLVIRVHTFDVEMENFDSYANDLKLNKTFGDSSLTLGYYKARQNIDMAWLWNSYLMEVKGDNAALLDVFAADGTPYSQNGLTAYGVPFWGNCCQRSYDLKYDIDAPYVAFSTQVDNLTLDASVRHDMGDAFGTYAGAAISTVDMNRDGQISIPEQNVAGIDLANPQPVNYDWGYTSYSVGANYRFDQDMALFARLSRGGRANADRLAFGKIRQDGSVADEDAVDMVNQAELGLKYRNGGLGLFVTGFFAETEEQNFEATTQRFFDRVYEAMGVELEAAYIWQDWTFKGGFTWTDAEITEDEITPDVVGNTPRRQADLIYQLTASYNYDDGTAGINLIGTTDAYAQDNNDLKFDGYTQVNAFASYYLTDALSVALNVNNLFDEVGLTEAEEGSIPANNIIRARAINGRTTSLTLKYQF</sequence>
<gene>
    <name evidence="17" type="ORF">J0A66_09390</name>
</gene>
<dbReference type="InterPro" id="IPR037066">
    <property type="entry name" value="Plug_dom_sf"/>
</dbReference>
<dbReference type="SUPFAM" id="SSF56935">
    <property type="entry name" value="Porins"/>
    <property type="match status" value="1"/>
</dbReference>
<reference evidence="17" key="1">
    <citation type="submission" date="2021-03" db="EMBL/GenBank/DDBJ databases">
        <title>novel species isolated from a fishpond in China.</title>
        <authorList>
            <person name="Lu H."/>
            <person name="Cai Z."/>
        </authorList>
    </citation>
    <scope>NUCLEOTIDE SEQUENCE</scope>
    <source>
        <strain evidence="17">JCM 30855</strain>
    </source>
</reference>
<feature type="domain" description="TonB-dependent receptor-like beta-barrel" evidence="15">
    <location>
        <begin position="287"/>
        <end position="759"/>
    </location>
</feature>
<feature type="domain" description="TonB-dependent receptor plug" evidence="16">
    <location>
        <begin position="48"/>
        <end position="161"/>
    </location>
</feature>
<keyword evidence="4" id="KW-0410">Iron transport</keyword>
<comment type="subcellular location">
    <subcellularLocation>
        <location evidence="1 12">Cell outer membrane</location>
        <topology evidence="1 12">Multi-pass membrane protein</topology>
    </subcellularLocation>
</comment>
<feature type="signal peptide" evidence="14">
    <location>
        <begin position="1"/>
        <end position="19"/>
    </location>
</feature>
<dbReference type="PANTHER" id="PTHR32552:SF89">
    <property type="entry name" value="CATECHOLATE SIDEROPHORE RECEPTOR FIU"/>
    <property type="match status" value="1"/>
</dbReference>
<evidence type="ECO:0000256" key="3">
    <source>
        <dbReference type="ARBA" id="ARBA00022452"/>
    </source>
</evidence>
<dbReference type="PROSITE" id="PS52016">
    <property type="entry name" value="TONB_DEPENDENT_REC_3"/>
    <property type="match status" value="1"/>
</dbReference>
<dbReference type="Gene3D" id="2.40.170.20">
    <property type="entry name" value="TonB-dependent receptor, beta-barrel domain"/>
    <property type="match status" value="1"/>
</dbReference>
<keyword evidence="10 12" id="KW-0472">Membrane</keyword>
<evidence type="ECO:0000256" key="6">
    <source>
        <dbReference type="ARBA" id="ARBA00022729"/>
    </source>
</evidence>
<dbReference type="Pfam" id="PF00593">
    <property type="entry name" value="TonB_dep_Rec_b-barrel"/>
    <property type="match status" value="1"/>
</dbReference>
<evidence type="ECO:0000256" key="8">
    <source>
        <dbReference type="ARBA" id="ARBA00023065"/>
    </source>
</evidence>
<dbReference type="InterPro" id="IPR000531">
    <property type="entry name" value="Beta-barrel_TonB"/>
</dbReference>
<evidence type="ECO:0000313" key="17">
    <source>
        <dbReference type="EMBL" id="MBN7825433.1"/>
    </source>
</evidence>
<evidence type="ECO:0000313" key="18">
    <source>
        <dbReference type="Proteomes" id="UP000664654"/>
    </source>
</evidence>
<keyword evidence="5 12" id="KW-0812">Transmembrane</keyword>
<dbReference type="GO" id="GO:0015344">
    <property type="term" value="F:siderophore uptake transmembrane transporter activity"/>
    <property type="evidence" value="ECO:0007669"/>
    <property type="project" value="TreeGrafter"/>
</dbReference>
<keyword evidence="6 14" id="KW-0732">Signal</keyword>
<evidence type="ECO:0000256" key="11">
    <source>
        <dbReference type="ARBA" id="ARBA00023237"/>
    </source>
</evidence>
<evidence type="ECO:0000256" key="14">
    <source>
        <dbReference type="SAM" id="SignalP"/>
    </source>
</evidence>
<dbReference type="Gene3D" id="2.170.130.10">
    <property type="entry name" value="TonB-dependent receptor, plug domain"/>
    <property type="match status" value="1"/>
</dbReference>
<dbReference type="Proteomes" id="UP000664654">
    <property type="component" value="Unassembled WGS sequence"/>
</dbReference>
<evidence type="ECO:0000256" key="10">
    <source>
        <dbReference type="ARBA" id="ARBA00023136"/>
    </source>
</evidence>
<dbReference type="InterPro" id="IPR036942">
    <property type="entry name" value="Beta-barrel_TonB_sf"/>
</dbReference>
<dbReference type="InterPro" id="IPR039426">
    <property type="entry name" value="TonB-dep_rcpt-like"/>
</dbReference>
<keyword evidence="9 13" id="KW-0798">TonB box</keyword>
<keyword evidence="7" id="KW-0408">Iron</keyword>
<keyword evidence="18" id="KW-1185">Reference proteome</keyword>
<evidence type="ECO:0000256" key="2">
    <source>
        <dbReference type="ARBA" id="ARBA00022448"/>
    </source>
</evidence>
<proteinExistence type="inferred from homology"/>
<dbReference type="PANTHER" id="PTHR32552">
    <property type="entry name" value="FERRICHROME IRON RECEPTOR-RELATED"/>
    <property type="match status" value="1"/>
</dbReference>
<comment type="caution">
    <text evidence="17">The sequence shown here is derived from an EMBL/GenBank/DDBJ whole genome shotgun (WGS) entry which is preliminary data.</text>
</comment>
<evidence type="ECO:0000256" key="4">
    <source>
        <dbReference type="ARBA" id="ARBA00022496"/>
    </source>
</evidence>
<keyword evidence="2 12" id="KW-0813">Transport</keyword>
<dbReference type="Pfam" id="PF07715">
    <property type="entry name" value="Plug"/>
    <property type="match status" value="1"/>
</dbReference>
<comment type="similarity">
    <text evidence="12 13">Belongs to the TonB-dependent receptor family.</text>
</comment>
<evidence type="ECO:0000259" key="16">
    <source>
        <dbReference type="Pfam" id="PF07715"/>
    </source>
</evidence>
<dbReference type="InterPro" id="IPR012910">
    <property type="entry name" value="Plug_dom"/>
</dbReference>
<keyword evidence="8" id="KW-0406">Ion transport</keyword>